<reference evidence="2 4" key="1">
    <citation type="submission" date="2016-10" db="EMBL/GenBank/DDBJ databases">
        <authorList>
            <person name="de Groot N.N."/>
        </authorList>
    </citation>
    <scope>NUCLEOTIDE SEQUENCE [LARGE SCALE GENOMIC DNA]</scope>
    <source>
        <strain evidence="1">Nm10</strain>
        <strain evidence="2 4">Nm9</strain>
    </source>
</reference>
<reference evidence="5" key="2">
    <citation type="submission" date="2016-10" db="EMBL/GenBank/DDBJ databases">
        <authorList>
            <person name="Varghese N."/>
            <person name="Submissions S."/>
        </authorList>
    </citation>
    <scope>NUCLEOTIDE SEQUENCE [LARGE SCALE GENOMIC DNA]</scope>
    <source>
        <strain evidence="5">Nm10</strain>
    </source>
</reference>
<proteinExistence type="predicted"/>
<dbReference type="Proteomes" id="UP000181998">
    <property type="component" value="Unassembled WGS sequence"/>
</dbReference>
<dbReference type="KEGG" id="nur:ATY38_10550"/>
<evidence type="ECO:0000313" key="5">
    <source>
        <dbReference type="Proteomes" id="UP000182882"/>
    </source>
</evidence>
<evidence type="ECO:0000313" key="4">
    <source>
        <dbReference type="Proteomes" id="UP000181998"/>
    </source>
</evidence>
<dbReference type="EMBL" id="OCMU01000001">
    <property type="protein sequence ID" value="SOD19224.1"/>
    <property type="molecule type" value="Genomic_DNA"/>
</dbReference>
<name>A0A0S3AKD7_9PROT</name>
<dbReference type="EMBL" id="FOFX01000006">
    <property type="protein sequence ID" value="SEP84263.1"/>
    <property type="molecule type" value="Genomic_DNA"/>
</dbReference>
<protein>
    <submittedName>
        <fullName evidence="2">Uncharacterized protein</fullName>
    </submittedName>
</protein>
<keyword evidence="5" id="KW-1185">Reference proteome</keyword>
<organism evidence="2 4">
    <name type="scientific">Nitrosomonas ureae</name>
    <dbReference type="NCBI Taxonomy" id="44577"/>
    <lineage>
        <taxon>Bacteria</taxon>
        <taxon>Pseudomonadati</taxon>
        <taxon>Pseudomonadota</taxon>
        <taxon>Betaproteobacteria</taxon>
        <taxon>Nitrosomonadales</taxon>
        <taxon>Nitrosomonadaceae</taxon>
        <taxon>Nitrosomonas</taxon>
    </lineage>
</organism>
<evidence type="ECO:0000313" key="3">
    <source>
        <dbReference type="EMBL" id="SOD19224.1"/>
    </source>
</evidence>
<dbReference type="OrthoDB" id="8547176at2"/>
<evidence type="ECO:0000313" key="2">
    <source>
        <dbReference type="EMBL" id="SEP84263.1"/>
    </source>
</evidence>
<dbReference type="Proteomes" id="UP000219335">
    <property type="component" value="Unassembled WGS sequence"/>
</dbReference>
<reference evidence="3 6" key="3">
    <citation type="submission" date="2017-09" db="EMBL/GenBank/DDBJ databases">
        <authorList>
            <person name="Ehlers B."/>
            <person name="Leendertz F.H."/>
        </authorList>
    </citation>
    <scope>NUCLEOTIDE SEQUENCE [LARGE SCALE GENOMIC DNA]</scope>
    <source>
        <strain evidence="3 6">Nm42</strain>
    </source>
</reference>
<dbReference type="Proteomes" id="UP000182882">
    <property type="component" value="Unassembled WGS sequence"/>
</dbReference>
<evidence type="ECO:0000313" key="1">
    <source>
        <dbReference type="EMBL" id="SDU11845.1"/>
    </source>
</evidence>
<dbReference type="RefSeq" id="WP_062559269.1">
    <property type="nucleotide sequence ID" value="NZ_CP013341.1"/>
</dbReference>
<sequence>MNNMKWQNSWQGCFIRKPILLWITTILCIAASQGWTSSLEKRTLETIEIEGISINTPLEMIGEILQARDYTKINESLYTKQEYADKGRSTISRVEVDDNPAFRQITYYRGMSGGRNKSPTARDAPIPDSDIDMAQQLYHSVCMNISDELQNARGCDPLTPATIKFGRAQWIQIDDHFSAILTASDTHATIGIRFSRD</sequence>
<accession>A0A0S3AKD7</accession>
<dbReference type="EMBL" id="FNLN01000025">
    <property type="protein sequence ID" value="SDU11845.1"/>
    <property type="molecule type" value="Genomic_DNA"/>
</dbReference>
<dbReference type="AlphaFoldDB" id="A0A0S3AKD7"/>
<evidence type="ECO:0000313" key="6">
    <source>
        <dbReference type="Proteomes" id="UP000219335"/>
    </source>
</evidence>
<gene>
    <name evidence="1" type="ORF">SAMN05216406_12540</name>
    <name evidence="2" type="ORF">SAMN05421510_100658</name>
    <name evidence="3" type="ORF">SAMN06297164_2197</name>
</gene>